<dbReference type="EMBL" id="LR743507">
    <property type="protein sequence ID" value="CAA2103239.1"/>
    <property type="molecule type" value="Genomic_DNA"/>
</dbReference>
<proteinExistence type="predicted"/>
<accession>A0A679J3N8</accession>
<dbReference type="AlphaFoldDB" id="A0A679J3N8"/>
<name>A0A679J3N8_VARPD</name>
<reference evidence="1" key="1">
    <citation type="submission" date="2019-12" db="EMBL/GenBank/DDBJ databases">
        <authorList>
            <person name="Cremers G."/>
        </authorList>
    </citation>
    <scope>NUCLEOTIDE SEQUENCE</scope>
    <source>
        <strain evidence="1">Vvax</strain>
    </source>
</reference>
<evidence type="ECO:0000313" key="1">
    <source>
        <dbReference type="EMBL" id="CAA2103239.1"/>
    </source>
</evidence>
<sequence>MRKRNTPIRMITVRPAQPRNRMVVVLARRFGIAVGTSHAAENKTASMSREPLADGLDLDQRVRAVGEW</sequence>
<gene>
    <name evidence="1" type="ORF">VVAX_02158</name>
</gene>
<organism evidence="1">
    <name type="scientific">Variovorax paradoxus</name>
    <dbReference type="NCBI Taxonomy" id="34073"/>
    <lineage>
        <taxon>Bacteria</taxon>
        <taxon>Pseudomonadati</taxon>
        <taxon>Pseudomonadota</taxon>
        <taxon>Betaproteobacteria</taxon>
        <taxon>Burkholderiales</taxon>
        <taxon>Comamonadaceae</taxon>
        <taxon>Variovorax</taxon>
    </lineage>
</organism>
<dbReference type="RefSeq" id="WP_339089834.1">
    <property type="nucleotide sequence ID" value="NZ_LR743507.1"/>
</dbReference>
<protein>
    <submittedName>
        <fullName evidence="1">Uncharacterized protein</fullName>
    </submittedName>
</protein>